<dbReference type="EMBL" id="PYGD01000002">
    <property type="protein sequence ID" value="PSK93477.1"/>
    <property type="molecule type" value="Genomic_DNA"/>
</dbReference>
<evidence type="ECO:0000313" key="3">
    <source>
        <dbReference type="Proteomes" id="UP000240572"/>
    </source>
</evidence>
<gene>
    <name evidence="2" type="ORF">B0I18_102447</name>
</gene>
<dbReference type="InterPro" id="IPR050765">
    <property type="entry name" value="Riboflavin_Biosynth_HTPR"/>
</dbReference>
<keyword evidence="3" id="KW-1185">Reference proteome</keyword>
<protein>
    <submittedName>
        <fullName evidence="2">Dihydrofolate reductase</fullName>
    </submittedName>
</protein>
<sequence length="184" mass="20147">MRPIIVSEWTSLDGVFDAGSMEQWFNPYHSESRAAYLQQVIDNCSAMLYGRTTYEMLYPYWSQLRNNEMGVAEKMNSVQKFVVSATLQTAGWSNTTIIEGDLITRVAALKQQDGGPILVQGSGRLVHTLLEAGLVDELKLLVQPHIMGAGARLWEGAGTQGLELKAVTQLDKGVLALSYAPAGL</sequence>
<dbReference type="RefSeq" id="WP_181358409.1">
    <property type="nucleotide sequence ID" value="NZ_PYGD01000002.1"/>
</dbReference>
<feature type="domain" description="Bacterial bifunctional deaminase-reductase C-terminal" evidence="1">
    <location>
        <begin position="4"/>
        <end position="175"/>
    </location>
</feature>
<evidence type="ECO:0000313" key="2">
    <source>
        <dbReference type="EMBL" id="PSK93477.1"/>
    </source>
</evidence>
<comment type="caution">
    <text evidence="2">The sequence shown here is derived from an EMBL/GenBank/DDBJ whole genome shotgun (WGS) entry which is preliminary data.</text>
</comment>
<accession>A0A2P8D8G6</accession>
<organism evidence="2 3">
    <name type="scientific">Taibaiella chishuiensis</name>
    <dbReference type="NCBI Taxonomy" id="1434707"/>
    <lineage>
        <taxon>Bacteria</taxon>
        <taxon>Pseudomonadati</taxon>
        <taxon>Bacteroidota</taxon>
        <taxon>Chitinophagia</taxon>
        <taxon>Chitinophagales</taxon>
        <taxon>Chitinophagaceae</taxon>
        <taxon>Taibaiella</taxon>
    </lineage>
</organism>
<dbReference type="AlphaFoldDB" id="A0A2P8D8G6"/>
<evidence type="ECO:0000259" key="1">
    <source>
        <dbReference type="Pfam" id="PF01872"/>
    </source>
</evidence>
<dbReference type="Proteomes" id="UP000240572">
    <property type="component" value="Unassembled WGS sequence"/>
</dbReference>
<dbReference type="GO" id="GO:0009231">
    <property type="term" value="P:riboflavin biosynthetic process"/>
    <property type="evidence" value="ECO:0007669"/>
    <property type="project" value="InterPro"/>
</dbReference>
<proteinExistence type="predicted"/>
<dbReference type="InterPro" id="IPR024072">
    <property type="entry name" value="DHFR-like_dom_sf"/>
</dbReference>
<dbReference type="GO" id="GO:0008703">
    <property type="term" value="F:5-amino-6-(5-phosphoribosylamino)uracil reductase activity"/>
    <property type="evidence" value="ECO:0007669"/>
    <property type="project" value="InterPro"/>
</dbReference>
<reference evidence="2 3" key="1">
    <citation type="submission" date="2018-03" db="EMBL/GenBank/DDBJ databases">
        <title>Genomic Encyclopedia of Type Strains, Phase III (KMG-III): the genomes of soil and plant-associated and newly described type strains.</title>
        <authorList>
            <person name="Whitman W."/>
        </authorList>
    </citation>
    <scope>NUCLEOTIDE SEQUENCE [LARGE SCALE GENOMIC DNA]</scope>
    <source>
        <strain evidence="2 3">CGMCC 1.12700</strain>
    </source>
</reference>
<dbReference type="InterPro" id="IPR002734">
    <property type="entry name" value="RibDG_C"/>
</dbReference>
<dbReference type="Pfam" id="PF01872">
    <property type="entry name" value="RibD_C"/>
    <property type="match status" value="1"/>
</dbReference>
<dbReference type="SUPFAM" id="SSF53597">
    <property type="entry name" value="Dihydrofolate reductase-like"/>
    <property type="match status" value="1"/>
</dbReference>
<dbReference type="PANTHER" id="PTHR38011">
    <property type="entry name" value="DIHYDROFOLATE REDUCTASE FAMILY PROTEIN (AFU_ORTHOLOGUE AFUA_8G06820)"/>
    <property type="match status" value="1"/>
</dbReference>
<dbReference type="PANTHER" id="PTHR38011:SF2">
    <property type="entry name" value="BIFUNCTIONAL DEAMINASE-REDUCTASE DOMAIN PROTEIN"/>
    <property type="match status" value="1"/>
</dbReference>
<name>A0A2P8D8G6_9BACT</name>
<dbReference type="Gene3D" id="3.40.430.10">
    <property type="entry name" value="Dihydrofolate Reductase, subunit A"/>
    <property type="match status" value="1"/>
</dbReference>